<dbReference type="Proteomes" id="UP001642360">
    <property type="component" value="Unassembled WGS sequence"/>
</dbReference>
<dbReference type="PANTHER" id="PTHR47584:SF14">
    <property type="entry name" value="L10-INTERACTING MYB DOMAIN-CONTAINING PROTEIN-LIKE"/>
    <property type="match status" value="1"/>
</dbReference>
<feature type="domain" description="Myb/SANT-like" evidence="1">
    <location>
        <begin position="13"/>
        <end position="107"/>
    </location>
</feature>
<dbReference type="PANTHER" id="PTHR47584">
    <property type="match status" value="1"/>
</dbReference>
<evidence type="ECO:0000313" key="3">
    <source>
        <dbReference type="Proteomes" id="UP001642360"/>
    </source>
</evidence>
<dbReference type="Pfam" id="PF12776">
    <property type="entry name" value="Myb_DNA-bind_3"/>
    <property type="match status" value="1"/>
</dbReference>
<protein>
    <recommendedName>
        <fullName evidence="1">Myb/SANT-like domain-containing protein</fullName>
    </recommendedName>
</protein>
<evidence type="ECO:0000313" key="2">
    <source>
        <dbReference type="EMBL" id="CAK9136462.1"/>
    </source>
</evidence>
<keyword evidence="3" id="KW-1185">Reference proteome</keyword>
<gene>
    <name evidence="2" type="ORF">ILEXP_LOCUS3439</name>
</gene>
<organism evidence="2 3">
    <name type="scientific">Ilex paraguariensis</name>
    <name type="common">yerba mate</name>
    <dbReference type="NCBI Taxonomy" id="185542"/>
    <lineage>
        <taxon>Eukaryota</taxon>
        <taxon>Viridiplantae</taxon>
        <taxon>Streptophyta</taxon>
        <taxon>Embryophyta</taxon>
        <taxon>Tracheophyta</taxon>
        <taxon>Spermatophyta</taxon>
        <taxon>Magnoliopsida</taxon>
        <taxon>eudicotyledons</taxon>
        <taxon>Gunneridae</taxon>
        <taxon>Pentapetalae</taxon>
        <taxon>asterids</taxon>
        <taxon>campanulids</taxon>
        <taxon>Aquifoliales</taxon>
        <taxon>Aquifoliaceae</taxon>
        <taxon>Ilex</taxon>
    </lineage>
</organism>
<proteinExistence type="predicted"/>
<evidence type="ECO:0000259" key="1">
    <source>
        <dbReference type="Pfam" id="PF12776"/>
    </source>
</evidence>
<dbReference type="EMBL" id="CAUOFW020000756">
    <property type="protein sequence ID" value="CAK9136462.1"/>
    <property type="molecule type" value="Genomic_DNA"/>
</dbReference>
<comment type="caution">
    <text evidence="2">The sequence shown here is derived from an EMBL/GenBank/DDBJ whole genome shotgun (WGS) entry which is preliminary data.</text>
</comment>
<dbReference type="AlphaFoldDB" id="A0ABC8QVK6"/>
<name>A0ABC8QVK6_9AQUA</name>
<dbReference type="InterPro" id="IPR024752">
    <property type="entry name" value="Myb/SANT-like_dom"/>
</dbReference>
<reference evidence="2 3" key="1">
    <citation type="submission" date="2024-02" db="EMBL/GenBank/DDBJ databases">
        <authorList>
            <person name="Vignale AGUSTIN F."/>
            <person name="Sosa J E."/>
            <person name="Modenutti C."/>
        </authorList>
    </citation>
    <scope>NUCLEOTIDE SEQUENCE [LARGE SCALE GENOMIC DNA]</scope>
</reference>
<dbReference type="InterPro" id="IPR045026">
    <property type="entry name" value="LIMYB"/>
</dbReference>
<accession>A0ABC8QVK6</accession>
<sequence>MSLQGIEFEETTQWSVRVKEFFIRLMVNEVSMDNLNSSTFHPKIWKKFETEITQQMSHPYAIANLKEQYNRLRTRFRLFRMLLETIGFGWNPEPNTVTTEEAMWQRYLMANLQTKCFHKKGCDHFNLLGFNFQKSTAADTLARASTQIPPTSNEKRELEKEFLKDSSSIKRPFVNLDGGDDFEGPFERPHKKIVSTLSHGTHKDIKSSKMDRALDAWNAYSLERLDKYKRFGDDDLGDDPSHIDTCMDVLESMEDIEAKQYFHVCEKFKDPEWRRMFIKMSAIRRSQWVKSLA</sequence>